<evidence type="ECO:0000256" key="5">
    <source>
        <dbReference type="RuleBase" id="RU003719"/>
    </source>
</evidence>
<keyword evidence="2 5" id="KW-0560">Oxidoreductase</keyword>
<dbReference type="CDD" id="cd12158">
    <property type="entry name" value="ErythrP_dh"/>
    <property type="match status" value="1"/>
</dbReference>
<dbReference type="PROSITE" id="PS00065">
    <property type="entry name" value="D_2_HYDROXYACID_DH_1"/>
    <property type="match status" value="1"/>
</dbReference>
<dbReference type="Pfam" id="PF00389">
    <property type="entry name" value="2-Hacid_dh"/>
    <property type="match status" value="1"/>
</dbReference>
<keyword evidence="1" id="KW-0963">Cytoplasm</keyword>
<dbReference type="InterPro" id="IPR029752">
    <property type="entry name" value="D-isomer_DH_CS1"/>
</dbReference>
<protein>
    <submittedName>
        <fullName evidence="8">4-phosphoerythronate dehydrogenase</fullName>
    </submittedName>
</protein>
<dbReference type="SUPFAM" id="SSF51735">
    <property type="entry name" value="NAD(P)-binding Rossmann-fold domains"/>
    <property type="match status" value="1"/>
</dbReference>
<dbReference type="AlphaFoldDB" id="A0A838XUM2"/>
<evidence type="ECO:0000259" key="6">
    <source>
        <dbReference type="Pfam" id="PF00389"/>
    </source>
</evidence>
<comment type="caution">
    <text evidence="8">The sequence shown here is derived from an EMBL/GenBank/DDBJ whole genome shotgun (WGS) entry which is preliminary data.</text>
</comment>
<evidence type="ECO:0000313" key="9">
    <source>
        <dbReference type="Proteomes" id="UP000551848"/>
    </source>
</evidence>
<dbReference type="PANTHER" id="PTHR42938:SF9">
    <property type="entry name" value="FORMATE DEHYDROGENASE 1"/>
    <property type="match status" value="1"/>
</dbReference>
<evidence type="ECO:0000313" key="8">
    <source>
        <dbReference type="EMBL" id="MBA4692294.1"/>
    </source>
</evidence>
<dbReference type="SUPFAM" id="SSF52283">
    <property type="entry name" value="Formate/glycerate dehydrogenase catalytic domain-like"/>
    <property type="match status" value="1"/>
</dbReference>
<name>A0A838XUM2_9GAMM</name>
<organism evidence="8 9">
    <name type="scientific">SAR86 cluster bacterium</name>
    <dbReference type="NCBI Taxonomy" id="2030880"/>
    <lineage>
        <taxon>Bacteria</taxon>
        <taxon>Pseudomonadati</taxon>
        <taxon>Pseudomonadota</taxon>
        <taxon>Gammaproteobacteria</taxon>
        <taxon>SAR86 cluster</taxon>
    </lineage>
</organism>
<gene>
    <name evidence="8" type="ORF">H2072_00945</name>
</gene>
<dbReference type="InterPro" id="IPR020921">
    <property type="entry name" value="Erythronate-4-P_DHase"/>
</dbReference>
<dbReference type="GO" id="GO:0008615">
    <property type="term" value="P:pyridoxine biosynthetic process"/>
    <property type="evidence" value="ECO:0007669"/>
    <property type="project" value="UniProtKB-KW"/>
</dbReference>
<dbReference type="EMBL" id="JACETL010000005">
    <property type="protein sequence ID" value="MBA4692294.1"/>
    <property type="molecule type" value="Genomic_DNA"/>
</dbReference>
<dbReference type="Pfam" id="PF02826">
    <property type="entry name" value="2-Hacid_dh_C"/>
    <property type="match status" value="1"/>
</dbReference>
<proteinExistence type="inferred from homology"/>
<dbReference type="GO" id="GO:0033711">
    <property type="term" value="F:4-phosphoerythronate dehydrogenase activity"/>
    <property type="evidence" value="ECO:0007669"/>
    <property type="project" value="InterPro"/>
</dbReference>
<dbReference type="InterPro" id="IPR036291">
    <property type="entry name" value="NAD(P)-bd_dom_sf"/>
</dbReference>
<sequence length="376" mass="42310">MINIAADFQIPEIKSRLDDLLDTEYSLKFFDSSTVSAFDLKNIDALLVRSTLSVNRELCEGTGISFIASATAGVNHLDIDFLESEHITWSYAPGCNAYSVIHYVLAAIGELIKDKLLQQNQSIGILGYGNIGKRLYKILKALNFDVYACDPFISKPELVDLESLLECDLVTVHVPLTFHGSYPTINLLNESHIKKLSNKLIINTSRGEVVSEALVMQAKDLIYISDVWINEPSPSRELIQKSYIATPHIAGYSIEGKLNGAKIIAENCAKQFQCLKTEANKAEKLPNWPYEINNITQDVHDMSFPMALFNSELDLKSISASLKALSIEEIERGFRSLRENHPPRHDFNSFSFKNITQLDKKLDIEFFYDLGRAGYF</sequence>
<keyword evidence="4" id="KW-0664">Pyridoxine biosynthesis</keyword>
<dbReference type="GO" id="GO:0005737">
    <property type="term" value="C:cytoplasm"/>
    <property type="evidence" value="ECO:0007669"/>
    <property type="project" value="InterPro"/>
</dbReference>
<dbReference type="Gene3D" id="3.40.50.720">
    <property type="entry name" value="NAD(P)-binding Rossmann-like Domain"/>
    <property type="match status" value="2"/>
</dbReference>
<dbReference type="GO" id="GO:0051287">
    <property type="term" value="F:NAD binding"/>
    <property type="evidence" value="ECO:0007669"/>
    <property type="project" value="InterPro"/>
</dbReference>
<dbReference type="PANTHER" id="PTHR42938">
    <property type="entry name" value="FORMATE DEHYDROGENASE 1"/>
    <property type="match status" value="1"/>
</dbReference>
<reference evidence="8 9" key="1">
    <citation type="submission" date="2020-06" db="EMBL/GenBank/DDBJ databases">
        <title>Dysbiosis in marine aquaculture revealed through microbiome analysis: reverse ecology for environmental sustainability.</title>
        <authorList>
            <person name="Haro-Moreno J.M."/>
            <person name="Coutinho F.H."/>
            <person name="Zaragoza-Solas A."/>
            <person name="Picazo A."/>
            <person name="Almagro-Moreno S."/>
            <person name="Lopez-Perez M."/>
        </authorList>
    </citation>
    <scope>NUCLEOTIDE SEQUENCE [LARGE SCALE GENOMIC DNA]</scope>
    <source>
        <strain evidence="8">MCMED-G41</strain>
    </source>
</reference>
<evidence type="ECO:0000256" key="1">
    <source>
        <dbReference type="ARBA" id="ARBA00022490"/>
    </source>
</evidence>
<evidence type="ECO:0000259" key="7">
    <source>
        <dbReference type="Pfam" id="PF02826"/>
    </source>
</evidence>
<evidence type="ECO:0000256" key="4">
    <source>
        <dbReference type="ARBA" id="ARBA00023096"/>
    </source>
</evidence>
<feature type="domain" description="D-isomer specific 2-hydroxyacid dehydrogenase catalytic" evidence="6">
    <location>
        <begin position="24"/>
        <end position="273"/>
    </location>
</feature>
<evidence type="ECO:0000256" key="3">
    <source>
        <dbReference type="ARBA" id="ARBA00023027"/>
    </source>
</evidence>
<keyword evidence="3" id="KW-0520">NAD</keyword>
<comment type="similarity">
    <text evidence="5">Belongs to the D-isomer specific 2-hydroxyacid dehydrogenase family.</text>
</comment>
<dbReference type="InterPro" id="IPR006140">
    <property type="entry name" value="D-isomer_DH_NAD-bd"/>
</dbReference>
<dbReference type="Proteomes" id="UP000551848">
    <property type="component" value="Unassembled WGS sequence"/>
</dbReference>
<evidence type="ECO:0000256" key="2">
    <source>
        <dbReference type="ARBA" id="ARBA00023002"/>
    </source>
</evidence>
<feature type="domain" description="D-isomer specific 2-hydroxyacid dehydrogenase NAD-binding" evidence="7">
    <location>
        <begin position="119"/>
        <end position="250"/>
    </location>
</feature>
<accession>A0A838XUM2</accession>
<dbReference type="InterPro" id="IPR006139">
    <property type="entry name" value="D-isomer_2_OHA_DH_cat_dom"/>
</dbReference>